<dbReference type="CDD" id="cd00959">
    <property type="entry name" value="DeoC"/>
    <property type="match status" value="1"/>
</dbReference>
<dbReference type="InterPro" id="IPR013785">
    <property type="entry name" value="Aldolase_TIM"/>
</dbReference>
<dbReference type="Pfam" id="PF01791">
    <property type="entry name" value="DeoC"/>
    <property type="match status" value="1"/>
</dbReference>
<evidence type="ECO:0000313" key="9">
    <source>
        <dbReference type="Proteomes" id="UP001255917"/>
    </source>
</evidence>
<dbReference type="SMART" id="SM01133">
    <property type="entry name" value="DeoC"/>
    <property type="match status" value="1"/>
</dbReference>
<dbReference type="InterPro" id="IPR011343">
    <property type="entry name" value="DeoC"/>
</dbReference>
<dbReference type="EMBL" id="JAVXUR010000001">
    <property type="protein sequence ID" value="MDT8878820.1"/>
    <property type="molecule type" value="Genomic_DNA"/>
</dbReference>
<evidence type="ECO:0000313" key="8">
    <source>
        <dbReference type="EMBL" id="MDT8878820.1"/>
    </source>
</evidence>
<gene>
    <name evidence="8" type="primary">deoC</name>
    <name evidence="8" type="ORF">RSO68_05005</name>
</gene>
<keyword evidence="4 8" id="KW-0456">Lyase</keyword>
<evidence type="ECO:0000256" key="2">
    <source>
        <dbReference type="ARBA" id="ARBA00009473"/>
    </source>
</evidence>
<name>A0ABU3NE00_9GAMM</name>
<protein>
    <recommendedName>
        <fullName evidence="3 7">Deoxyribose-phosphate aldolase</fullName>
        <ecNumber evidence="3 7">4.1.2.4</ecNumber>
    </recommendedName>
</protein>
<dbReference type="PANTHER" id="PTHR10889:SF3">
    <property type="entry name" value="DEOXYRIBOSE-PHOSPHATE ALDOLASE"/>
    <property type="match status" value="1"/>
</dbReference>
<comment type="pathway">
    <text evidence="1">Carbohydrate degradation; 2-deoxy-D-ribose 1-phosphate degradation; D-glyceraldehyde 3-phosphate and acetaldehyde from 2-deoxy-alpha-D-ribose 1-phosphate: step 2/2.</text>
</comment>
<comment type="similarity">
    <text evidence="2">Belongs to the DeoC/FbaB aldolase family. DeoC type 2 subfamily.</text>
</comment>
<evidence type="ECO:0000256" key="7">
    <source>
        <dbReference type="NCBIfam" id="TIGR00126"/>
    </source>
</evidence>
<dbReference type="PIRSF" id="PIRSF001357">
    <property type="entry name" value="DeoC"/>
    <property type="match status" value="1"/>
</dbReference>
<accession>A0ABU3NE00</accession>
<dbReference type="Gene3D" id="3.20.20.70">
    <property type="entry name" value="Aldolase class I"/>
    <property type="match status" value="1"/>
</dbReference>
<reference evidence="9" key="1">
    <citation type="submission" date="2023-07" db="EMBL/GenBank/DDBJ databases">
        <title>Substrates and metabolic shifts associated with increased methane emissions in unrestored hypersaline salterns.</title>
        <authorList>
            <person name="Bueno De Mesquita C.P."/>
            <person name="Tringe S.G."/>
        </authorList>
    </citation>
    <scope>NUCLEOTIDE SEQUENCE [LARGE SCALE GENOMIC DNA]</scope>
    <source>
        <strain evidence="9">I4</strain>
    </source>
</reference>
<comment type="caution">
    <text evidence="8">The sequence shown here is derived from an EMBL/GenBank/DDBJ whole genome shotgun (WGS) entry which is preliminary data.</text>
</comment>
<evidence type="ECO:0000256" key="6">
    <source>
        <dbReference type="ARBA" id="ARBA00048791"/>
    </source>
</evidence>
<evidence type="ECO:0000256" key="4">
    <source>
        <dbReference type="ARBA" id="ARBA00023239"/>
    </source>
</evidence>
<comment type="catalytic activity">
    <reaction evidence="6">
        <text>2-deoxy-D-ribose 5-phosphate = D-glyceraldehyde 3-phosphate + acetaldehyde</text>
        <dbReference type="Rhea" id="RHEA:12821"/>
        <dbReference type="ChEBI" id="CHEBI:15343"/>
        <dbReference type="ChEBI" id="CHEBI:59776"/>
        <dbReference type="ChEBI" id="CHEBI:62877"/>
        <dbReference type="EC" id="4.1.2.4"/>
    </reaction>
</comment>
<dbReference type="InterPro" id="IPR002915">
    <property type="entry name" value="DeoC/FbaB/LacD_aldolase"/>
</dbReference>
<dbReference type="NCBIfam" id="TIGR00126">
    <property type="entry name" value="deoC"/>
    <property type="match status" value="1"/>
</dbReference>
<dbReference type="Proteomes" id="UP001255917">
    <property type="component" value="Unassembled WGS sequence"/>
</dbReference>
<dbReference type="EC" id="4.1.2.4" evidence="3 7"/>
<evidence type="ECO:0000256" key="1">
    <source>
        <dbReference type="ARBA" id="ARBA00004816"/>
    </source>
</evidence>
<keyword evidence="9" id="KW-1185">Reference proteome</keyword>
<dbReference type="SUPFAM" id="SSF51569">
    <property type="entry name" value="Aldolase"/>
    <property type="match status" value="1"/>
</dbReference>
<dbReference type="RefSeq" id="WP_315585657.1">
    <property type="nucleotide sequence ID" value="NZ_JAVXUR010000001.1"/>
</dbReference>
<keyword evidence="5" id="KW-0704">Schiff base</keyword>
<evidence type="ECO:0000256" key="3">
    <source>
        <dbReference type="ARBA" id="ARBA00012515"/>
    </source>
</evidence>
<dbReference type="PANTHER" id="PTHR10889">
    <property type="entry name" value="DEOXYRIBOSE-PHOSPHATE ALDOLASE"/>
    <property type="match status" value="1"/>
</dbReference>
<sequence length="255" mass="26470">MTELQQAARQALALMDLTSLNDDDTDATIEALCQRARTPAGTPAAICVYPDFVVTAQRALKAHGLQGIVKVATVTNFPAGGDDIMAAARATRSAAASGADEIDVVFPWRALLAGDEETGRELVAFCKQAAGDAVLKVILETGELKDPALIRRASELALEGGADFLKTSTGKVAVNATLEAAEIMLTAIRDNGGDAGFKAAGGVRTVEDALAYLKLAERLMGVAWLTPAHFRFGASSLLDDLLATLEVDTGKAGGA</sequence>
<dbReference type="GO" id="GO:0004139">
    <property type="term" value="F:deoxyribose-phosphate aldolase activity"/>
    <property type="evidence" value="ECO:0007669"/>
    <property type="project" value="UniProtKB-EC"/>
</dbReference>
<evidence type="ECO:0000256" key="5">
    <source>
        <dbReference type="ARBA" id="ARBA00023270"/>
    </source>
</evidence>
<organism evidence="8 9">
    <name type="scientific">Halomonas saccharevitans</name>
    <dbReference type="NCBI Taxonomy" id="416872"/>
    <lineage>
        <taxon>Bacteria</taxon>
        <taxon>Pseudomonadati</taxon>
        <taxon>Pseudomonadota</taxon>
        <taxon>Gammaproteobacteria</taxon>
        <taxon>Oceanospirillales</taxon>
        <taxon>Halomonadaceae</taxon>
        <taxon>Halomonas</taxon>
    </lineage>
</organism>
<proteinExistence type="inferred from homology"/>